<dbReference type="Proteomes" id="UP000823388">
    <property type="component" value="Chromosome 4K"/>
</dbReference>
<protein>
    <submittedName>
        <fullName evidence="3">Uncharacterized protein</fullName>
    </submittedName>
</protein>
<name>A0A8T0TIH8_PANVG</name>
<dbReference type="AlphaFoldDB" id="A0A8T0TIH8"/>
<gene>
    <name evidence="3" type="ORF">PVAP13_4KG108315</name>
</gene>
<feature type="compositionally biased region" description="Basic residues" evidence="1">
    <location>
        <begin position="51"/>
        <end position="88"/>
    </location>
</feature>
<evidence type="ECO:0000313" key="4">
    <source>
        <dbReference type="Proteomes" id="UP000823388"/>
    </source>
</evidence>
<keyword evidence="2" id="KW-0732">Signal</keyword>
<proteinExistence type="predicted"/>
<dbReference type="EMBL" id="CM029043">
    <property type="protein sequence ID" value="KAG2611641.1"/>
    <property type="molecule type" value="Genomic_DNA"/>
</dbReference>
<evidence type="ECO:0000256" key="1">
    <source>
        <dbReference type="SAM" id="MobiDB-lite"/>
    </source>
</evidence>
<reference evidence="3" key="1">
    <citation type="submission" date="2020-05" db="EMBL/GenBank/DDBJ databases">
        <title>WGS assembly of Panicum virgatum.</title>
        <authorList>
            <person name="Lovell J.T."/>
            <person name="Jenkins J."/>
            <person name="Shu S."/>
            <person name="Juenger T.E."/>
            <person name="Schmutz J."/>
        </authorList>
    </citation>
    <scope>NUCLEOTIDE SEQUENCE</scope>
    <source>
        <strain evidence="3">AP13</strain>
    </source>
</reference>
<feature type="chain" id="PRO_5035919583" evidence="2">
    <location>
        <begin position="28"/>
        <end position="190"/>
    </location>
</feature>
<evidence type="ECO:0000256" key="2">
    <source>
        <dbReference type="SAM" id="SignalP"/>
    </source>
</evidence>
<feature type="signal peptide" evidence="2">
    <location>
        <begin position="1"/>
        <end position="27"/>
    </location>
</feature>
<accession>A0A8T0TIH8</accession>
<keyword evidence="4" id="KW-1185">Reference proteome</keyword>
<evidence type="ECO:0000313" key="3">
    <source>
        <dbReference type="EMBL" id="KAG2611641.1"/>
    </source>
</evidence>
<organism evidence="3 4">
    <name type="scientific">Panicum virgatum</name>
    <name type="common">Blackwell switchgrass</name>
    <dbReference type="NCBI Taxonomy" id="38727"/>
    <lineage>
        <taxon>Eukaryota</taxon>
        <taxon>Viridiplantae</taxon>
        <taxon>Streptophyta</taxon>
        <taxon>Embryophyta</taxon>
        <taxon>Tracheophyta</taxon>
        <taxon>Spermatophyta</taxon>
        <taxon>Magnoliopsida</taxon>
        <taxon>Liliopsida</taxon>
        <taxon>Poales</taxon>
        <taxon>Poaceae</taxon>
        <taxon>PACMAD clade</taxon>
        <taxon>Panicoideae</taxon>
        <taxon>Panicodae</taxon>
        <taxon>Paniceae</taxon>
        <taxon>Panicinae</taxon>
        <taxon>Panicum</taxon>
        <taxon>Panicum sect. Hiantes</taxon>
    </lineage>
</organism>
<comment type="caution">
    <text evidence="3">The sequence shown here is derived from an EMBL/GenBank/DDBJ whole genome shotgun (WGS) entry which is preliminary data.</text>
</comment>
<sequence length="190" mass="20345">MPCSLLESRWKMIVLHGLGLVLNKAMAKPASPSGYYRKRSWQRQRCGSCSRRRQCGSGKLLRRSPGRGRRRRLRGKRRMTLAPLRRRASPPVHEATAPCGPASSAPHLLADGPTSSAPPCGPGSSAPLLLVDAPGSVRILCWSVALCGSLQDCNGQKFISSLPSPLLRCWCLLSAAGACFASCGCSAFCL</sequence>
<feature type="region of interest" description="Disordered" evidence="1">
    <location>
        <begin position="51"/>
        <end position="97"/>
    </location>
</feature>